<comment type="caution">
    <text evidence="5">The sequence shown here is derived from an EMBL/GenBank/DDBJ whole genome shotgun (WGS) entry which is preliminary data.</text>
</comment>
<dbReference type="SUPFAM" id="SSF51206">
    <property type="entry name" value="cAMP-binding domain-like"/>
    <property type="match status" value="1"/>
</dbReference>
<dbReference type="RefSeq" id="WP_344592462.1">
    <property type="nucleotide sequence ID" value="NZ_BAAARW010000020.1"/>
</dbReference>
<dbReference type="InterPro" id="IPR050397">
    <property type="entry name" value="Env_Response_Regulators"/>
</dbReference>
<dbReference type="InterPro" id="IPR000595">
    <property type="entry name" value="cNMP-bd_dom"/>
</dbReference>
<keyword evidence="6" id="KW-1185">Reference proteome</keyword>
<evidence type="ECO:0000259" key="4">
    <source>
        <dbReference type="PROSITE" id="PS50042"/>
    </source>
</evidence>
<dbReference type="Gene3D" id="2.60.120.10">
    <property type="entry name" value="Jelly Rolls"/>
    <property type="match status" value="1"/>
</dbReference>
<keyword evidence="3" id="KW-0804">Transcription</keyword>
<dbReference type="InterPro" id="IPR036390">
    <property type="entry name" value="WH_DNA-bd_sf"/>
</dbReference>
<dbReference type="Pfam" id="PF00027">
    <property type="entry name" value="cNMP_binding"/>
    <property type="match status" value="1"/>
</dbReference>
<dbReference type="PANTHER" id="PTHR24567:SF68">
    <property type="entry name" value="DNA-BINDING TRANSCRIPTIONAL DUAL REGULATOR CRP"/>
    <property type="match status" value="1"/>
</dbReference>
<dbReference type="EMBL" id="BAAARW010000020">
    <property type="protein sequence ID" value="GAA2432515.1"/>
    <property type="molecule type" value="Genomic_DNA"/>
</dbReference>
<organism evidence="5 6">
    <name type="scientific">Actinomadura vinacea</name>
    <dbReference type="NCBI Taxonomy" id="115336"/>
    <lineage>
        <taxon>Bacteria</taxon>
        <taxon>Bacillati</taxon>
        <taxon>Actinomycetota</taxon>
        <taxon>Actinomycetes</taxon>
        <taxon>Streptosporangiales</taxon>
        <taxon>Thermomonosporaceae</taxon>
        <taxon>Actinomadura</taxon>
    </lineage>
</organism>
<dbReference type="InterPro" id="IPR018488">
    <property type="entry name" value="cNMP-bd_CS"/>
</dbReference>
<protein>
    <submittedName>
        <fullName evidence="5">Crp/Fnr family transcriptional regulator</fullName>
    </submittedName>
</protein>
<proteinExistence type="predicted"/>
<dbReference type="PROSITE" id="PS00889">
    <property type="entry name" value="CNMP_BINDING_2"/>
    <property type="match status" value="1"/>
</dbReference>
<dbReference type="CDD" id="cd00038">
    <property type="entry name" value="CAP_ED"/>
    <property type="match status" value="1"/>
</dbReference>
<feature type="domain" description="Cyclic nucleotide-binding" evidence="4">
    <location>
        <begin position="9"/>
        <end position="113"/>
    </location>
</feature>
<keyword evidence="2" id="KW-0238">DNA-binding</keyword>
<dbReference type="SMART" id="SM00100">
    <property type="entry name" value="cNMP"/>
    <property type="match status" value="1"/>
</dbReference>
<dbReference type="InterPro" id="IPR036388">
    <property type="entry name" value="WH-like_DNA-bd_sf"/>
</dbReference>
<dbReference type="Proteomes" id="UP001501231">
    <property type="component" value="Unassembled WGS sequence"/>
</dbReference>
<name>A0ABN3JK48_9ACTN</name>
<evidence type="ECO:0000313" key="6">
    <source>
        <dbReference type="Proteomes" id="UP001501231"/>
    </source>
</evidence>
<dbReference type="Pfam" id="PF13545">
    <property type="entry name" value="HTH_Crp_2"/>
    <property type="match status" value="1"/>
</dbReference>
<dbReference type="InterPro" id="IPR018490">
    <property type="entry name" value="cNMP-bd_dom_sf"/>
</dbReference>
<evidence type="ECO:0000256" key="3">
    <source>
        <dbReference type="ARBA" id="ARBA00023163"/>
    </source>
</evidence>
<reference evidence="5 6" key="1">
    <citation type="journal article" date="2019" name="Int. J. Syst. Evol. Microbiol.">
        <title>The Global Catalogue of Microorganisms (GCM) 10K type strain sequencing project: providing services to taxonomists for standard genome sequencing and annotation.</title>
        <authorList>
            <consortium name="The Broad Institute Genomics Platform"/>
            <consortium name="The Broad Institute Genome Sequencing Center for Infectious Disease"/>
            <person name="Wu L."/>
            <person name="Ma J."/>
        </authorList>
    </citation>
    <scope>NUCLEOTIDE SEQUENCE [LARGE SCALE GENOMIC DNA]</scope>
    <source>
        <strain evidence="5 6">JCM 3325</strain>
    </source>
</reference>
<keyword evidence="1" id="KW-0805">Transcription regulation</keyword>
<dbReference type="SUPFAM" id="SSF46785">
    <property type="entry name" value="Winged helix' DNA-binding domain"/>
    <property type="match status" value="1"/>
</dbReference>
<dbReference type="PROSITE" id="PS50042">
    <property type="entry name" value="CNMP_BINDING_3"/>
    <property type="match status" value="1"/>
</dbReference>
<evidence type="ECO:0000313" key="5">
    <source>
        <dbReference type="EMBL" id="GAA2432515.1"/>
    </source>
</evidence>
<dbReference type="InterPro" id="IPR014710">
    <property type="entry name" value="RmlC-like_jellyroll"/>
</dbReference>
<dbReference type="Gene3D" id="1.10.10.10">
    <property type="entry name" value="Winged helix-like DNA-binding domain superfamily/Winged helix DNA-binding domain"/>
    <property type="match status" value="1"/>
</dbReference>
<dbReference type="InterPro" id="IPR012318">
    <property type="entry name" value="HTH_CRP"/>
</dbReference>
<sequence length="230" mass="25281">MPTWNSLSFMGRLSAPAQQALLRLGASKTLQRNDILVRQGEADTTVYLMLSGRMNITVTVENGSQSLLGIRHAGDLVGEMAMLGQERVRSATVTARERSTVLVLRPDPFRKYLAAYPEAPLAMGGLISHRLDQANTYRADAAGYDVEVRLARALLYQARRLARREHGTLMVELLQSELAMLIGAKETTVQKAMSRPALGPLVMCQRGKVFLLDVPALARVAEIEVPGELR</sequence>
<accession>A0ABN3JK48</accession>
<gene>
    <name evidence="5" type="ORF">GCM10010191_53190</name>
</gene>
<evidence type="ECO:0000256" key="1">
    <source>
        <dbReference type="ARBA" id="ARBA00023015"/>
    </source>
</evidence>
<dbReference type="PANTHER" id="PTHR24567">
    <property type="entry name" value="CRP FAMILY TRANSCRIPTIONAL REGULATORY PROTEIN"/>
    <property type="match status" value="1"/>
</dbReference>
<evidence type="ECO:0000256" key="2">
    <source>
        <dbReference type="ARBA" id="ARBA00023125"/>
    </source>
</evidence>